<organism evidence="1 2">
    <name type="scientific">Gossypium arboreum</name>
    <name type="common">Tree cotton</name>
    <name type="synonym">Gossypium nanking</name>
    <dbReference type="NCBI Taxonomy" id="29729"/>
    <lineage>
        <taxon>Eukaryota</taxon>
        <taxon>Viridiplantae</taxon>
        <taxon>Streptophyta</taxon>
        <taxon>Embryophyta</taxon>
        <taxon>Tracheophyta</taxon>
        <taxon>Spermatophyta</taxon>
        <taxon>Magnoliopsida</taxon>
        <taxon>eudicotyledons</taxon>
        <taxon>Gunneridae</taxon>
        <taxon>Pentapetalae</taxon>
        <taxon>rosids</taxon>
        <taxon>malvids</taxon>
        <taxon>Malvales</taxon>
        <taxon>Malvaceae</taxon>
        <taxon>Malvoideae</taxon>
        <taxon>Gossypium</taxon>
    </lineage>
</organism>
<dbReference type="EMBL" id="KN394932">
    <property type="protein sequence ID" value="KHG10965.1"/>
    <property type="molecule type" value="Genomic_DNA"/>
</dbReference>
<protein>
    <submittedName>
        <fullName evidence="1">Uncharacterized protein</fullName>
    </submittedName>
</protein>
<evidence type="ECO:0000313" key="1">
    <source>
        <dbReference type="EMBL" id="KHG10965.1"/>
    </source>
</evidence>
<sequence length="45" mass="5287">MVLWNKVFILIMTRTMLPFLLEDLTRMLAMMILDNPFPSSVRSSL</sequence>
<evidence type="ECO:0000313" key="2">
    <source>
        <dbReference type="Proteomes" id="UP000032142"/>
    </source>
</evidence>
<accession>A0A0B0NDP5</accession>
<name>A0A0B0NDP5_GOSAR</name>
<gene>
    <name evidence="1" type="ORF">F383_12075</name>
</gene>
<dbReference type="Proteomes" id="UP000032142">
    <property type="component" value="Unassembled WGS sequence"/>
</dbReference>
<dbReference type="AlphaFoldDB" id="A0A0B0NDP5"/>
<proteinExistence type="predicted"/>
<reference evidence="2" key="1">
    <citation type="submission" date="2014-09" db="EMBL/GenBank/DDBJ databases">
        <authorList>
            <person name="Mudge J."/>
            <person name="Ramaraj T."/>
            <person name="Lindquist I.E."/>
            <person name="Bharti A.K."/>
            <person name="Sundararajan A."/>
            <person name="Cameron C.T."/>
            <person name="Woodward J.E."/>
            <person name="May G.D."/>
            <person name="Brubaker C."/>
            <person name="Broadhvest J."/>
            <person name="Wilkins T.A."/>
        </authorList>
    </citation>
    <scope>NUCLEOTIDE SEQUENCE</scope>
    <source>
        <strain evidence="2">cv. AKA8401</strain>
    </source>
</reference>
<keyword evidence="2" id="KW-1185">Reference proteome</keyword>